<reference evidence="2" key="1">
    <citation type="journal article" date="2022" name="Front. Microbiol.">
        <title>Identification of a novel aminoglycoside O-nucleotidyltransferase AadA33 in Providencia vermicola.</title>
        <authorList>
            <person name="Feng C."/>
            <person name="Gao M."/>
            <person name="Jiang W."/>
            <person name="Shi W."/>
            <person name="Li A."/>
            <person name="Liu S."/>
            <person name="Zhang L."/>
            <person name="Zhang X."/>
            <person name="Li Q."/>
            <person name="Lin H."/>
            <person name="Lu J."/>
            <person name="Li K."/>
            <person name="Zhang H."/>
            <person name="Hu Y."/>
            <person name="Bao Q."/>
            <person name="Lin X."/>
        </authorList>
    </citation>
    <scope>NUCLEOTIDE SEQUENCE</scope>
    <source>
        <strain evidence="2">P13</strain>
    </source>
</reference>
<keyword evidence="1" id="KW-1133">Transmembrane helix</keyword>
<dbReference type="RefSeq" id="WP_251464662.1">
    <property type="nucleotide sequence ID" value="NZ_CP097327.1"/>
</dbReference>
<evidence type="ECO:0000313" key="3">
    <source>
        <dbReference type="EMBL" id="WFC06156.1"/>
    </source>
</evidence>
<evidence type="ECO:0000313" key="2">
    <source>
        <dbReference type="EMBL" id="USB37224.1"/>
    </source>
</evidence>
<organism evidence="3 5">
    <name type="scientific">Providencia vermicola</name>
    <dbReference type="NCBI Taxonomy" id="333965"/>
    <lineage>
        <taxon>Bacteria</taxon>
        <taxon>Pseudomonadati</taxon>
        <taxon>Pseudomonadota</taxon>
        <taxon>Gammaproteobacteria</taxon>
        <taxon>Enterobacterales</taxon>
        <taxon>Morganellaceae</taxon>
        <taxon>Providencia</taxon>
    </lineage>
</organism>
<dbReference type="Proteomes" id="UP001057142">
    <property type="component" value="Chromosome"/>
</dbReference>
<keyword evidence="4" id="KW-1185">Reference proteome</keyword>
<keyword evidence="1" id="KW-0472">Membrane</keyword>
<proteinExistence type="predicted"/>
<reference evidence="3" key="2">
    <citation type="submission" date="2023-01" db="EMBL/GenBank/DDBJ databases">
        <title>The prevalence of carbapenem-resistant bacteria in aquaculture in China and the genetic diversity of carbapenem-resistant genes.</title>
        <authorList>
            <person name="Wen R."/>
        </authorList>
    </citation>
    <scope>NUCLEOTIDE SEQUENCE</scope>
    <source>
        <strain evidence="3">PVA41-chromosome</strain>
    </source>
</reference>
<dbReference type="EMBL" id="CP116222">
    <property type="protein sequence ID" value="WFC06156.1"/>
    <property type="molecule type" value="Genomic_DNA"/>
</dbReference>
<evidence type="ECO:0000313" key="5">
    <source>
        <dbReference type="Proteomes" id="UP001222403"/>
    </source>
</evidence>
<gene>
    <name evidence="2" type="ORF">M5J11_01530</name>
    <name evidence="3" type="ORF">PG365_15875</name>
</gene>
<protein>
    <submittedName>
        <fullName evidence="3">Uncharacterized protein</fullName>
    </submittedName>
</protein>
<sequence>MFPSNVTGITLTFITLSPSIIVSAFTRRAINRITDKGYALVCLVRKEGLKDGAVDVLEGIVNSILYPIDTVIGLSTAISNYDQTIDAIKVSAIQWDELYEYALANDPNLVEPILGA</sequence>
<dbReference type="AlphaFoldDB" id="A0AAX3S0T3"/>
<feature type="transmembrane region" description="Helical" evidence="1">
    <location>
        <begin position="6"/>
        <end position="26"/>
    </location>
</feature>
<dbReference type="EMBL" id="CP097327">
    <property type="protein sequence ID" value="USB37224.1"/>
    <property type="molecule type" value="Genomic_DNA"/>
</dbReference>
<accession>A0AAX3S0T3</accession>
<keyword evidence="1" id="KW-0812">Transmembrane</keyword>
<dbReference type="Proteomes" id="UP001222403">
    <property type="component" value="Chromosome"/>
</dbReference>
<name>A0AAX3S0T3_9GAMM</name>
<evidence type="ECO:0000313" key="4">
    <source>
        <dbReference type="Proteomes" id="UP001057142"/>
    </source>
</evidence>
<evidence type="ECO:0000256" key="1">
    <source>
        <dbReference type="SAM" id="Phobius"/>
    </source>
</evidence>